<organism evidence="1 2">
    <name type="scientific">Iris pallida</name>
    <name type="common">Sweet iris</name>
    <dbReference type="NCBI Taxonomy" id="29817"/>
    <lineage>
        <taxon>Eukaryota</taxon>
        <taxon>Viridiplantae</taxon>
        <taxon>Streptophyta</taxon>
        <taxon>Embryophyta</taxon>
        <taxon>Tracheophyta</taxon>
        <taxon>Spermatophyta</taxon>
        <taxon>Magnoliopsida</taxon>
        <taxon>Liliopsida</taxon>
        <taxon>Asparagales</taxon>
        <taxon>Iridaceae</taxon>
        <taxon>Iridoideae</taxon>
        <taxon>Irideae</taxon>
        <taxon>Iris</taxon>
    </lineage>
</organism>
<keyword evidence="2" id="KW-1185">Reference proteome</keyword>
<dbReference type="EMBL" id="JANAVB010003499">
    <property type="protein sequence ID" value="KAJ6849470.1"/>
    <property type="molecule type" value="Genomic_DNA"/>
</dbReference>
<reference evidence="1" key="1">
    <citation type="journal article" date="2023" name="GigaByte">
        <title>Genome assembly of the bearded iris, Iris pallida Lam.</title>
        <authorList>
            <person name="Bruccoleri R.E."/>
            <person name="Oakeley E.J."/>
            <person name="Faust A.M.E."/>
            <person name="Altorfer M."/>
            <person name="Dessus-Babus S."/>
            <person name="Burckhardt D."/>
            <person name="Oertli M."/>
            <person name="Naumann U."/>
            <person name="Petersen F."/>
            <person name="Wong J."/>
        </authorList>
    </citation>
    <scope>NUCLEOTIDE SEQUENCE</scope>
    <source>
        <strain evidence="1">GSM-AAB239-AS_SAM_17_03QT</strain>
    </source>
</reference>
<protein>
    <submittedName>
        <fullName evidence="1">Uncharacterized protein</fullName>
    </submittedName>
</protein>
<reference evidence="1" key="2">
    <citation type="submission" date="2023-04" db="EMBL/GenBank/DDBJ databases">
        <authorList>
            <person name="Bruccoleri R.E."/>
            <person name="Oakeley E.J."/>
            <person name="Faust A.-M."/>
            <person name="Dessus-Babus S."/>
            <person name="Altorfer M."/>
            <person name="Burckhardt D."/>
            <person name="Oertli M."/>
            <person name="Naumann U."/>
            <person name="Petersen F."/>
            <person name="Wong J."/>
        </authorList>
    </citation>
    <scope>NUCLEOTIDE SEQUENCE</scope>
    <source>
        <strain evidence="1">GSM-AAB239-AS_SAM_17_03QT</strain>
        <tissue evidence="1">Leaf</tissue>
    </source>
</reference>
<dbReference type="Proteomes" id="UP001140949">
    <property type="component" value="Unassembled WGS sequence"/>
</dbReference>
<evidence type="ECO:0000313" key="1">
    <source>
        <dbReference type="EMBL" id="KAJ6849470.1"/>
    </source>
</evidence>
<gene>
    <name evidence="1" type="ORF">M6B38_270730</name>
</gene>
<name>A0AAX6I820_IRIPA</name>
<evidence type="ECO:0000313" key="2">
    <source>
        <dbReference type="Proteomes" id="UP001140949"/>
    </source>
</evidence>
<proteinExistence type="predicted"/>
<comment type="caution">
    <text evidence="1">The sequence shown here is derived from an EMBL/GenBank/DDBJ whole genome shotgun (WGS) entry which is preliminary data.</text>
</comment>
<sequence>MLYFIFGFIAPAISFRHRPVGSLSLTLTLGRFEQAFTFSPRFQQLSL</sequence>
<accession>A0AAX6I820</accession>
<dbReference type="AlphaFoldDB" id="A0AAX6I820"/>